<dbReference type="Pfam" id="PF08924">
    <property type="entry name" value="Rv2525c_GlyHyd-like"/>
    <property type="match status" value="1"/>
</dbReference>
<dbReference type="InterPro" id="IPR017853">
    <property type="entry name" value="GH"/>
</dbReference>
<feature type="signal peptide" evidence="2">
    <location>
        <begin position="1"/>
        <end position="46"/>
    </location>
</feature>
<dbReference type="InterPro" id="IPR015020">
    <property type="entry name" value="Rv2525c-like_Glyco_Hydro-like"/>
</dbReference>
<feature type="compositionally biased region" description="Acidic residues" evidence="1">
    <location>
        <begin position="316"/>
        <end position="332"/>
    </location>
</feature>
<protein>
    <submittedName>
        <fullName evidence="4">DUF1906 domain-containing protein</fullName>
    </submittedName>
</protein>
<feature type="compositionally biased region" description="Basic residues" evidence="1">
    <location>
        <begin position="8"/>
        <end position="21"/>
    </location>
</feature>
<reference evidence="5" key="1">
    <citation type="submission" date="2023-07" db="EMBL/GenBank/DDBJ databases">
        <title>30 novel species of actinomycetes from the DSMZ collection.</title>
        <authorList>
            <person name="Nouioui I."/>
        </authorList>
    </citation>
    <scope>NUCLEOTIDE SEQUENCE [LARGE SCALE GENOMIC DNA]</scope>
    <source>
        <strain evidence="5">DSM 44917</strain>
    </source>
</reference>
<evidence type="ECO:0000313" key="5">
    <source>
        <dbReference type="Proteomes" id="UP001183388"/>
    </source>
</evidence>
<dbReference type="Gene3D" id="3.20.20.80">
    <property type="entry name" value="Glycosidases"/>
    <property type="match status" value="1"/>
</dbReference>
<name>A0ABU2LDK3_9ACTN</name>
<proteinExistence type="predicted"/>
<gene>
    <name evidence="4" type="ORF">RM780_20185</name>
</gene>
<evidence type="ECO:0000256" key="1">
    <source>
        <dbReference type="SAM" id="MobiDB-lite"/>
    </source>
</evidence>
<accession>A0ABU2LDK3</accession>
<evidence type="ECO:0000313" key="4">
    <source>
        <dbReference type="EMBL" id="MDT0309263.1"/>
    </source>
</evidence>
<evidence type="ECO:0000259" key="3">
    <source>
        <dbReference type="Pfam" id="PF08924"/>
    </source>
</evidence>
<dbReference type="EMBL" id="JAVREN010000034">
    <property type="protein sequence ID" value="MDT0309263.1"/>
    <property type="molecule type" value="Genomic_DNA"/>
</dbReference>
<evidence type="ECO:0000256" key="2">
    <source>
        <dbReference type="SAM" id="SignalP"/>
    </source>
</evidence>
<comment type="caution">
    <text evidence="4">The sequence shown here is derived from an EMBL/GenBank/DDBJ whole genome shotgun (WGS) entry which is preliminary data.</text>
</comment>
<dbReference type="CDD" id="cd06418">
    <property type="entry name" value="GH25_BacA-like"/>
    <property type="match status" value="1"/>
</dbReference>
<dbReference type="RefSeq" id="WP_311632220.1">
    <property type="nucleotide sequence ID" value="NZ_JAVREN010000034.1"/>
</dbReference>
<sequence length="332" mass="35484">MPNPSRPRASRARRPARTPRRPARALFAALPALLAALGLATPPAAADPAPDAAARAATPLMDEDLTPLGAEIYQGRAFDTCEAPSLTAMRDWLASPYRGVGVYIGGHGRACPEQANLTPAWARDVTALGWHLLPLYVGSQSPCVRNRDKSAVPIDASRPRRQGEEEAKDALDAARALGMTAGSPVYLDIEDYDHTDQRCAATTLAFVQGFSRAVREAGWIPGVYSSAGSGITHLESARRAGTPDLPDVLWYARWNGTVSPGVDSLNDEPSLDPAAWQPHRRIHQYAGDVRETHGGRTISIDRNLVHAPVAVLAPAAEDDDGPAEDDDRSSEG</sequence>
<dbReference type="SUPFAM" id="SSF51445">
    <property type="entry name" value="(Trans)glycosidases"/>
    <property type="match status" value="1"/>
</dbReference>
<organism evidence="4 5">
    <name type="scientific">Streptomyces boetiae</name>
    <dbReference type="NCBI Taxonomy" id="3075541"/>
    <lineage>
        <taxon>Bacteria</taxon>
        <taxon>Bacillati</taxon>
        <taxon>Actinomycetota</taxon>
        <taxon>Actinomycetes</taxon>
        <taxon>Kitasatosporales</taxon>
        <taxon>Streptomycetaceae</taxon>
        <taxon>Streptomyces</taxon>
    </lineage>
</organism>
<keyword evidence="5" id="KW-1185">Reference proteome</keyword>
<feature type="region of interest" description="Disordered" evidence="1">
    <location>
        <begin position="1"/>
        <end position="21"/>
    </location>
</feature>
<feature type="region of interest" description="Disordered" evidence="1">
    <location>
        <begin position="311"/>
        <end position="332"/>
    </location>
</feature>
<feature type="domain" description="Rv2525c-like glycoside hydrolase-like" evidence="3">
    <location>
        <begin position="91"/>
        <end position="305"/>
    </location>
</feature>
<keyword evidence="2" id="KW-0732">Signal</keyword>
<feature type="chain" id="PRO_5045371365" evidence="2">
    <location>
        <begin position="47"/>
        <end position="332"/>
    </location>
</feature>
<dbReference type="Proteomes" id="UP001183388">
    <property type="component" value="Unassembled WGS sequence"/>
</dbReference>